<dbReference type="GO" id="GO:0015627">
    <property type="term" value="C:type II protein secretion system complex"/>
    <property type="evidence" value="ECO:0007669"/>
    <property type="project" value="InterPro"/>
</dbReference>
<evidence type="ECO:0000256" key="5">
    <source>
        <dbReference type="ARBA" id="ARBA00022519"/>
    </source>
</evidence>
<dbReference type="Proteomes" id="UP001139682">
    <property type="component" value="Unassembled WGS sequence"/>
</dbReference>
<name>A0A9X2ATS5_9GAMM</name>
<dbReference type="SUPFAM" id="SSF103054">
    <property type="entry name" value="General secretion pathway protein M, EpsM"/>
    <property type="match status" value="1"/>
</dbReference>
<keyword evidence="9 10" id="KW-0472">Membrane</keyword>
<dbReference type="Gene3D" id="3.30.1360.100">
    <property type="entry name" value="General secretion pathway protein M, EpsM"/>
    <property type="match status" value="1"/>
</dbReference>
<evidence type="ECO:0000256" key="7">
    <source>
        <dbReference type="ARBA" id="ARBA00022927"/>
    </source>
</evidence>
<keyword evidence="7" id="KW-0653">Protein transport</keyword>
<evidence type="ECO:0000256" key="4">
    <source>
        <dbReference type="ARBA" id="ARBA00022475"/>
    </source>
</evidence>
<keyword evidence="12" id="KW-1185">Reference proteome</keyword>
<dbReference type="GO" id="GO:0015628">
    <property type="term" value="P:protein secretion by the type II secretion system"/>
    <property type="evidence" value="ECO:0007669"/>
    <property type="project" value="InterPro"/>
</dbReference>
<evidence type="ECO:0000256" key="1">
    <source>
        <dbReference type="ARBA" id="ARBA00004377"/>
    </source>
</evidence>
<feature type="transmembrane region" description="Helical" evidence="10">
    <location>
        <begin position="29"/>
        <end position="48"/>
    </location>
</feature>
<sequence length="170" mass="19019">MDLKQQLRVRLAESPLWLRWQRLQPRERLSLSLLGAFLLVVLFYLLLWQPAQQRVRDAREAFERERDLYAYLQQNTELARQMSRSNPVVLAPEALQGLVTQSAQANGLTIESFDNGSDGSLQVSLPGASYPTLLRWFDEMQGNGASLAEVSISQVGDGLVDARVSFLAGG</sequence>
<dbReference type="RefSeq" id="WP_243607268.1">
    <property type="nucleotide sequence ID" value="NZ_JALGRD010000010.1"/>
</dbReference>
<keyword evidence="3" id="KW-0813">Transport</keyword>
<evidence type="ECO:0000256" key="3">
    <source>
        <dbReference type="ARBA" id="ARBA00022448"/>
    </source>
</evidence>
<evidence type="ECO:0000256" key="9">
    <source>
        <dbReference type="ARBA" id="ARBA00023136"/>
    </source>
</evidence>
<dbReference type="InterPro" id="IPR007690">
    <property type="entry name" value="T2SS_GspM"/>
</dbReference>
<accession>A0A9X2ATS5</accession>
<keyword evidence="5" id="KW-0997">Cell inner membrane</keyword>
<organism evidence="11 12">
    <name type="scientific">Stutzerimonas marianensis</name>
    <dbReference type="NCBI Taxonomy" id="2929513"/>
    <lineage>
        <taxon>Bacteria</taxon>
        <taxon>Pseudomonadati</taxon>
        <taxon>Pseudomonadota</taxon>
        <taxon>Gammaproteobacteria</taxon>
        <taxon>Pseudomonadales</taxon>
        <taxon>Pseudomonadaceae</taxon>
        <taxon>Stutzerimonas</taxon>
    </lineage>
</organism>
<protein>
    <submittedName>
        <fullName evidence="11">Type II secretion system protein M</fullName>
    </submittedName>
</protein>
<reference evidence="11" key="1">
    <citation type="submission" date="2022-03" db="EMBL/GenBank/DDBJ databases">
        <title>Pseudomonas marianensis sp. nov., a marine bacterium isolated from deep-sea sediments of the Mariana Trench.</title>
        <authorList>
            <person name="Wei Y."/>
        </authorList>
    </citation>
    <scope>NUCLEOTIDE SEQUENCE</scope>
    <source>
        <strain evidence="11">PS1</strain>
    </source>
</reference>
<comment type="subcellular location">
    <subcellularLocation>
        <location evidence="1">Cell inner membrane</location>
        <topology evidence="1">Single-pass membrane protein</topology>
    </subcellularLocation>
</comment>
<keyword evidence="8 10" id="KW-1133">Transmembrane helix</keyword>
<dbReference type="InterPro" id="IPR023229">
    <property type="entry name" value="T2SS_M_periplasmic_sf"/>
</dbReference>
<evidence type="ECO:0000256" key="8">
    <source>
        <dbReference type="ARBA" id="ARBA00022989"/>
    </source>
</evidence>
<dbReference type="AlphaFoldDB" id="A0A9X2ATS5"/>
<dbReference type="GO" id="GO:0005886">
    <property type="term" value="C:plasma membrane"/>
    <property type="evidence" value="ECO:0007669"/>
    <property type="project" value="UniProtKB-SubCell"/>
</dbReference>
<keyword evidence="6 10" id="KW-0812">Transmembrane</keyword>
<evidence type="ECO:0000256" key="2">
    <source>
        <dbReference type="ARBA" id="ARBA00010637"/>
    </source>
</evidence>
<proteinExistence type="inferred from homology"/>
<comment type="caution">
    <text evidence="11">The sequence shown here is derived from an EMBL/GenBank/DDBJ whole genome shotgun (WGS) entry which is preliminary data.</text>
</comment>
<keyword evidence="4" id="KW-1003">Cell membrane</keyword>
<dbReference type="EMBL" id="JALGRD010000010">
    <property type="protein sequence ID" value="MCJ0975215.1"/>
    <property type="molecule type" value="Genomic_DNA"/>
</dbReference>
<evidence type="ECO:0000256" key="6">
    <source>
        <dbReference type="ARBA" id="ARBA00022692"/>
    </source>
</evidence>
<evidence type="ECO:0000313" key="11">
    <source>
        <dbReference type="EMBL" id="MCJ0975215.1"/>
    </source>
</evidence>
<comment type="similarity">
    <text evidence="2">Belongs to the GSP M family.</text>
</comment>
<gene>
    <name evidence="11" type="ORF">MST27_17740</name>
</gene>
<evidence type="ECO:0000313" key="12">
    <source>
        <dbReference type="Proteomes" id="UP001139682"/>
    </source>
</evidence>
<evidence type="ECO:0000256" key="10">
    <source>
        <dbReference type="SAM" id="Phobius"/>
    </source>
</evidence>
<dbReference type="Pfam" id="PF04612">
    <property type="entry name" value="T2SSM"/>
    <property type="match status" value="1"/>
</dbReference>